<dbReference type="STRING" id="197221.gene:10749059"/>
<dbReference type="PANTHER" id="PTHR44591">
    <property type="entry name" value="STRESS RESPONSE REGULATOR PROTEIN 1"/>
    <property type="match status" value="1"/>
</dbReference>
<dbReference type="FunFam" id="3.40.50.2300:FF:000001">
    <property type="entry name" value="DNA-binding response regulator PhoB"/>
    <property type="match status" value="1"/>
</dbReference>
<name>Q8DG85_THEVB</name>
<keyword evidence="2" id="KW-0902">Two-component regulatory system</keyword>
<dbReference type="Proteomes" id="UP000000440">
    <property type="component" value="Chromosome"/>
</dbReference>
<dbReference type="InterPro" id="IPR050595">
    <property type="entry name" value="Bact_response_regulator"/>
</dbReference>
<keyword evidence="1 6" id="KW-0597">Phosphoprotein</keyword>
<dbReference type="KEGG" id="tel:tll2438"/>
<dbReference type="GO" id="GO:0003677">
    <property type="term" value="F:DNA binding"/>
    <property type="evidence" value="ECO:0007669"/>
    <property type="project" value="UniProtKB-KW"/>
</dbReference>
<keyword evidence="5" id="KW-0804">Transcription</keyword>
<dbReference type="Gene3D" id="3.40.50.2300">
    <property type="match status" value="1"/>
</dbReference>
<evidence type="ECO:0000313" key="9">
    <source>
        <dbReference type="Proteomes" id="UP000000440"/>
    </source>
</evidence>
<dbReference type="PATRIC" id="fig|197221.4.peg.2562"/>
<evidence type="ECO:0000256" key="3">
    <source>
        <dbReference type="ARBA" id="ARBA00023015"/>
    </source>
</evidence>
<dbReference type="EMBL" id="BA000039">
    <property type="protein sequence ID" value="BAC09990.1"/>
    <property type="molecule type" value="Genomic_DNA"/>
</dbReference>
<organism evidence="8 9">
    <name type="scientific">Thermosynechococcus vestitus (strain NIES-2133 / IAM M-273 / BP-1)</name>
    <dbReference type="NCBI Taxonomy" id="197221"/>
    <lineage>
        <taxon>Bacteria</taxon>
        <taxon>Bacillati</taxon>
        <taxon>Cyanobacteriota</taxon>
        <taxon>Cyanophyceae</taxon>
        <taxon>Acaryochloridales</taxon>
        <taxon>Thermosynechococcaceae</taxon>
        <taxon>Thermosynechococcus</taxon>
    </lineage>
</organism>
<accession>Q8DG85</accession>
<dbReference type="eggNOG" id="COG0745">
    <property type="taxonomic scope" value="Bacteria"/>
</dbReference>
<sequence>MLKNCPDNAWACNQSGNLEPRQHYWLFQCIIVSVLFAASDKTPMATIMVVDDSPTLRAMIVELMKEQGYDVVEAEDGIEAQEKIKAQCPDLVILDVVMPRMNGYELCRWIKGEAVSQKVPVIMCTTKSEEFDIHWGKKQGVDAYITKPFDPAELVASVKQLLG</sequence>
<dbReference type="SMART" id="SM00448">
    <property type="entry name" value="REC"/>
    <property type="match status" value="1"/>
</dbReference>
<evidence type="ECO:0000256" key="2">
    <source>
        <dbReference type="ARBA" id="ARBA00023012"/>
    </source>
</evidence>
<dbReference type="GO" id="GO:0000160">
    <property type="term" value="P:phosphorelay signal transduction system"/>
    <property type="evidence" value="ECO:0007669"/>
    <property type="project" value="UniProtKB-KW"/>
</dbReference>
<dbReference type="PROSITE" id="PS50110">
    <property type="entry name" value="RESPONSE_REGULATORY"/>
    <property type="match status" value="1"/>
</dbReference>
<dbReference type="InterPro" id="IPR001789">
    <property type="entry name" value="Sig_transdc_resp-reg_receiver"/>
</dbReference>
<dbReference type="PANTHER" id="PTHR44591:SF14">
    <property type="entry name" value="PROTEIN PILG"/>
    <property type="match status" value="1"/>
</dbReference>
<evidence type="ECO:0000256" key="4">
    <source>
        <dbReference type="ARBA" id="ARBA00023125"/>
    </source>
</evidence>
<evidence type="ECO:0000313" key="8">
    <source>
        <dbReference type="EMBL" id="BAC09990.1"/>
    </source>
</evidence>
<dbReference type="SUPFAM" id="SSF52172">
    <property type="entry name" value="CheY-like"/>
    <property type="match status" value="1"/>
</dbReference>
<keyword evidence="3" id="KW-0805">Transcription regulation</keyword>
<evidence type="ECO:0000259" key="7">
    <source>
        <dbReference type="PROSITE" id="PS50110"/>
    </source>
</evidence>
<feature type="domain" description="Response regulatory" evidence="7">
    <location>
        <begin position="46"/>
        <end position="162"/>
    </location>
</feature>
<keyword evidence="9" id="KW-1185">Reference proteome</keyword>
<proteinExistence type="predicted"/>
<reference evidence="8 9" key="1">
    <citation type="journal article" date="2002" name="DNA Res.">
        <title>Complete genome structure of the thermophilic cyanobacterium Thermosynechococcus elongatus BP-1.</title>
        <authorList>
            <person name="Nakamura Y."/>
            <person name="Kaneko T."/>
            <person name="Sato S."/>
            <person name="Ikeuchi M."/>
            <person name="Katoh H."/>
            <person name="Sasamoto S."/>
            <person name="Watanabe A."/>
            <person name="Iriguchi M."/>
            <person name="Kawashima K."/>
            <person name="Kimura T."/>
            <person name="Kishida Y."/>
            <person name="Kiyokawa C."/>
            <person name="Kohara M."/>
            <person name="Matsumoto M."/>
            <person name="Matsuno A."/>
            <person name="Nakazaki N."/>
            <person name="Shimpo S."/>
            <person name="Sugimoto M."/>
            <person name="Takeuchi C."/>
            <person name="Yamada M."/>
            <person name="Tabata S."/>
        </authorList>
    </citation>
    <scope>NUCLEOTIDE SEQUENCE [LARGE SCALE GENOMIC DNA]</scope>
    <source>
        <strain evidence="9">IAM M-273 / NIES-2133 / BP-1</strain>
    </source>
</reference>
<evidence type="ECO:0000256" key="1">
    <source>
        <dbReference type="ARBA" id="ARBA00022553"/>
    </source>
</evidence>
<dbReference type="EnsemblBacteria" id="BAC09990">
    <property type="protein sequence ID" value="BAC09990"/>
    <property type="gene ID" value="BAC09990"/>
</dbReference>
<dbReference type="InterPro" id="IPR011006">
    <property type="entry name" value="CheY-like_superfamily"/>
</dbReference>
<protein>
    <submittedName>
        <fullName evidence="8">Two-component response regulator</fullName>
    </submittedName>
</protein>
<evidence type="ECO:0000256" key="5">
    <source>
        <dbReference type="ARBA" id="ARBA00023163"/>
    </source>
</evidence>
<evidence type="ECO:0000256" key="6">
    <source>
        <dbReference type="PROSITE-ProRule" id="PRU00169"/>
    </source>
</evidence>
<dbReference type="Pfam" id="PF00072">
    <property type="entry name" value="Response_reg"/>
    <property type="match status" value="1"/>
</dbReference>
<gene>
    <name evidence="8" type="ordered locus">tll2438</name>
</gene>
<feature type="modified residue" description="4-aspartylphosphate" evidence="6">
    <location>
        <position position="95"/>
    </location>
</feature>
<keyword evidence="4" id="KW-0238">DNA-binding</keyword>
<dbReference type="AlphaFoldDB" id="Q8DG85"/>